<feature type="transmembrane region" description="Helical" evidence="2">
    <location>
        <begin position="37"/>
        <end position="59"/>
    </location>
</feature>
<dbReference type="EMBL" id="ADLO01000061">
    <property type="protein sequence ID" value="KGF55241.1"/>
    <property type="molecule type" value="Genomic_DNA"/>
</dbReference>
<keyword evidence="2" id="KW-0472">Membrane</keyword>
<dbReference type="Pfam" id="PF04346">
    <property type="entry name" value="EutH"/>
    <property type="match status" value="1"/>
</dbReference>
<dbReference type="HOGENOM" id="CLU_1923938_0_0_9"/>
<comment type="caution">
    <text evidence="3">The sequence shown here is derived from an EMBL/GenBank/DDBJ whole genome shotgun (WGS) entry which is preliminary data.</text>
</comment>
<accession>A0A096B8B1</accession>
<evidence type="ECO:0000313" key="3">
    <source>
        <dbReference type="EMBL" id="KGF55241.1"/>
    </source>
</evidence>
<keyword evidence="2" id="KW-0812">Transmembrane</keyword>
<evidence type="ECO:0000313" key="4">
    <source>
        <dbReference type="Proteomes" id="UP000029585"/>
    </source>
</evidence>
<feature type="region of interest" description="Disordered" evidence="1">
    <location>
        <begin position="91"/>
        <end position="131"/>
    </location>
</feature>
<dbReference type="GO" id="GO:0005886">
    <property type="term" value="C:plasma membrane"/>
    <property type="evidence" value="ECO:0007669"/>
    <property type="project" value="TreeGrafter"/>
</dbReference>
<evidence type="ECO:0000256" key="2">
    <source>
        <dbReference type="SAM" id="Phobius"/>
    </source>
</evidence>
<keyword evidence="4" id="KW-1185">Reference proteome</keyword>
<dbReference type="AlphaFoldDB" id="A0A096B8B1"/>
<proteinExistence type="predicted"/>
<dbReference type="PANTHER" id="PTHR40089">
    <property type="entry name" value="ETHANOLAMINE UTILIZATION PROTEIN EUTH"/>
    <property type="match status" value="1"/>
</dbReference>
<dbReference type="Proteomes" id="UP000029585">
    <property type="component" value="Unassembled WGS sequence"/>
</dbReference>
<dbReference type="GO" id="GO:0034228">
    <property type="term" value="F:ethanolamine transmembrane transporter activity"/>
    <property type="evidence" value="ECO:0007669"/>
    <property type="project" value="InterPro"/>
</dbReference>
<sequence>MSINEIIVYLMVVFMALGAVDRILGNRFGLGEKFEEGIMAMGSLALAMIGIICLAPVLANLLRPVVVPLYQALGADPAMFAGTLLANDMGGRAPGPGAGPDPGGGTVRRPDRRLHAGPHHRVYHPGGSGHY</sequence>
<dbReference type="InterPro" id="IPR007441">
    <property type="entry name" value="EutH"/>
</dbReference>
<dbReference type="PATRIC" id="fig|742738.3.peg.2180"/>
<reference evidence="3 4" key="1">
    <citation type="submission" date="2011-08" db="EMBL/GenBank/DDBJ databases">
        <title>The Genome Sequence of Clostridium orbiscindens 1_3_50AFAA.</title>
        <authorList>
            <consortium name="The Broad Institute Genome Sequencing Platform"/>
            <person name="Earl A."/>
            <person name="Ward D."/>
            <person name="Feldgarden M."/>
            <person name="Gevers D."/>
            <person name="Daigneault M."/>
            <person name="Strauss J."/>
            <person name="Allen-Vercoe E."/>
            <person name="Young S.K."/>
            <person name="Zeng Q."/>
            <person name="Gargeya S."/>
            <person name="Fitzgerald M."/>
            <person name="Haas B."/>
            <person name="Abouelleil A."/>
            <person name="Alvarado L."/>
            <person name="Arachchi H.M."/>
            <person name="Berlin A."/>
            <person name="Brown A."/>
            <person name="Chapman S.B."/>
            <person name="Chen Z."/>
            <person name="Dunbar C."/>
            <person name="Freedman E."/>
            <person name="Gearin G."/>
            <person name="Gellesch M."/>
            <person name="Goldberg J."/>
            <person name="Griggs A."/>
            <person name="Gujja S."/>
            <person name="Heiman D."/>
            <person name="Howarth C."/>
            <person name="Larson L."/>
            <person name="Lui A."/>
            <person name="MacDonald P.J.P."/>
            <person name="Montmayeur A."/>
            <person name="Murphy C."/>
            <person name="Neiman D."/>
            <person name="Pearson M."/>
            <person name="Priest M."/>
            <person name="Roberts A."/>
            <person name="Saif S."/>
            <person name="Shea T."/>
            <person name="Shenoy N."/>
            <person name="Sisk P."/>
            <person name="Stolte C."/>
            <person name="Sykes S."/>
            <person name="Wortman J."/>
            <person name="Nusbaum C."/>
            <person name="Birren B."/>
        </authorList>
    </citation>
    <scope>NUCLEOTIDE SEQUENCE [LARGE SCALE GENOMIC DNA]</scope>
    <source>
        <strain evidence="3 4">1_3_50AFAA</strain>
    </source>
</reference>
<evidence type="ECO:0008006" key="5">
    <source>
        <dbReference type="Google" id="ProtNLM"/>
    </source>
</evidence>
<dbReference type="PANTHER" id="PTHR40089:SF1">
    <property type="entry name" value="ETHANOLAMINE PERMEASE EUTH-RELATED"/>
    <property type="match status" value="1"/>
</dbReference>
<protein>
    <recommendedName>
        <fullName evidence="5">Ethanolamine utilization protein EutH</fullName>
    </recommendedName>
</protein>
<keyword evidence="2" id="KW-1133">Transmembrane helix</keyword>
<feature type="transmembrane region" description="Helical" evidence="2">
    <location>
        <begin position="6"/>
        <end position="25"/>
    </location>
</feature>
<dbReference type="eggNOG" id="COG3192">
    <property type="taxonomic scope" value="Bacteria"/>
</dbReference>
<evidence type="ECO:0000256" key="1">
    <source>
        <dbReference type="SAM" id="MobiDB-lite"/>
    </source>
</evidence>
<gene>
    <name evidence="3" type="ORF">HMPREF9460_02125</name>
</gene>
<feature type="compositionally biased region" description="Gly residues" evidence="1">
    <location>
        <begin position="92"/>
        <end position="106"/>
    </location>
</feature>
<feature type="compositionally biased region" description="Basic residues" evidence="1">
    <location>
        <begin position="110"/>
        <end position="123"/>
    </location>
</feature>
<organism evidence="3 4">
    <name type="scientific">Flavonifractor plautii 1_3_50AFAA</name>
    <dbReference type="NCBI Taxonomy" id="742738"/>
    <lineage>
        <taxon>Bacteria</taxon>
        <taxon>Bacillati</taxon>
        <taxon>Bacillota</taxon>
        <taxon>Clostridia</taxon>
        <taxon>Eubacteriales</taxon>
        <taxon>Oscillospiraceae</taxon>
        <taxon>Flavonifractor</taxon>
    </lineage>
</organism>
<name>A0A096B8B1_FLAPL</name>